<feature type="domain" description="Metaxin glutathione S-transferase" evidence="2">
    <location>
        <begin position="141"/>
        <end position="202"/>
    </location>
</feature>
<evidence type="ECO:0000256" key="1">
    <source>
        <dbReference type="SAM" id="Phobius"/>
    </source>
</evidence>
<dbReference type="InterPro" id="IPR033468">
    <property type="entry name" value="Metaxin_GST"/>
</dbReference>
<keyword evidence="4" id="KW-1185">Reference proteome</keyword>
<comment type="caution">
    <text evidence="3">The sequence shown here is derived from an EMBL/GenBank/DDBJ whole genome shotgun (WGS) entry which is preliminary data.</text>
</comment>
<feature type="transmembrane region" description="Helical" evidence="1">
    <location>
        <begin position="6"/>
        <end position="26"/>
    </location>
</feature>
<dbReference type="AlphaFoldDB" id="A0A814JFG2"/>
<dbReference type="EMBL" id="CAJNOC010004918">
    <property type="protein sequence ID" value="CAF1037337.1"/>
    <property type="molecule type" value="Genomic_DNA"/>
</dbReference>
<dbReference type="SUPFAM" id="SSF47616">
    <property type="entry name" value="GST C-terminal domain-like"/>
    <property type="match status" value="1"/>
</dbReference>
<gene>
    <name evidence="3" type="ORF">OXX778_LOCUS18178</name>
</gene>
<dbReference type="GO" id="GO:0005737">
    <property type="term" value="C:cytoplasm"/>
    <property type="evidence" value="ECO:0007669"/>
    <property type="project" value="TreeGrafter"/>
</dbReference>
<dbReference type="Pfam" id="PF17171">
    <property type="entry name" value="GST_C_6"/>
    <property type="match status" value="1"/>
</dbReference>
<reference evidence="3" key="1">
    <citation type="submission" date="2021-02" db="EMBL/GenBank/DDBJ databases">
        <authorList>
            <person name="Nowell W R."/>
        </authorList>
    </citation>
    <scope>NUCLEOTIDE SEQUENCE</scope>
    <source>
        <strain evidence="3">Ploen Becks lab</strain>
    </source>
</reference>
<dbReference type="OrthoDB" id="5809458at2759"/>
<dbReference type="Proteomes" id="UP000663879">
    <property type="component" value="Unassembled WGS sequence"/>
</dbReference>
<dbReference type="InterPro" id="IPR050931">
    <property type="entry name" value="Mito_Protein_Transport_Metaxin"/>
</dbReference>
<dbReference type="PANTHER" id="PTHR12289">
    <property type="entry name" value="METAXIN RELATED"/>
    <property type="match status" value="1"/>
</dbReference>
<dbReference type="InterPro" id="IPR036282">
    <property type="entry name" value="Glutathione-S-Trfase_C_sf"/>
</dbReference>
<evidence type="ECO:0000313" key="4">
    <source>
        <dbReference type="Proteomes" id="UP000663879"/>
    </source>
</evidence>
<keyword evidence="1" id="KW-0812">Transmembrane</keyword>
<dbReference type="PANTHER" id="PTHR12289:SF41">
    <property type="entry name" value="FAILED AXON CONNECTIONS-RELATED"/>
    <property type="match status" value="1"/>
</dbReference>
<evidence type="ECO:0000259" key="2">
    <source>
        <dbReference type="Pfam" id="PF17171"/>
    </source>
</evidence>
<organism evidence="3 4">
    <name type="scientific">Brachionus calyciflorus</name>
    <dbReference type="NCBI Taxonomy" id="104777"/>
    <lineage>
        <taxon>Eukaryota</taxon>
        <taxon>Metazoa</taxon>
        <taxon>Spiralia</taxon>
        <taxon>Gnathifera</taxon>
        <taxon>Rotifera</taxon>
        <taxon>Eurotatoria</taxon>
        <taxon>Monogononta</taxon>
        <taxon>Pseudotrocha</taxon>
        <taxon>Ploima</taxon>
        <taxon>Brachionidae</taxon>
        <taxon>Brachionus</taxon>
    </lineage>
</organism>
<accession>A0A814JFG2</accession>
<evidence type="ECO:0000313" key="3">
    <source>
        <dbReference type="EMBL" id="CAF1037337.1"/>
    </source>
</evidence>
<keyword evidence="1" id="KW-1133">Transmembrane helix</keyword>
<name>A0A814JFG2_9BILA</name>
<protein>
    <recommendedName>
        <fullName evidence="2">Metaxin glutathione S-transferase domain-containing protein</fullName>
    </recommendedName>
</protein>
<keyword evidence="1" id="KW-0472">Membrane</keyword>
<proteinExistence type="predicted"/>
<sequence length="218" mass="25670">MNYKLVKISFASSSILLALGLGVFYIRRVFYRKRQTQNKNKIILHYFYDSTNKSPSRSLDLIRLETWLKFAGITYELKIPKSRFYSISNSPFISINENILTDPDDSITYLAKILGKDLSDGLNHIEKSISRGFFYMFIEIAIQDLKALDDFLRNKEFMFGSNVCAEDAFLFGVISQFVCFDESEIGFYLREKCFNILRFYENVKSIYWKEWDNRINLS</sequence>